<keyword evidence="1" id="KW-1133">Transmembrane helix</keyword>
<dbReference type="CDD" id="cd01949">
    <property type="entry name" value="GGDEF"/>
    <property type="match status" value="1"/>
</dbReference>
<dbReference type="InterPro" id="IPR029787">
    <property type="entry name" value="Nucleotide_cyclase"/>
</dbReference>
<proteinExistence type="predicted"/>
<dbReference type="InterPro" id="IPR043128">
    <property type="entry name" value="Rev_trsase/Diguanyl_cyclase"/>
</dbReference>
<dbReference type="RefSeq" id="WP_004678465.1">
    <property type="nucleotide sequence ID" value="NZ_KB849226.1"/>
</dbReference>
<dbReference type="Pfam" id="PF17152">
    <property type="entry name" value="CHASE8"/>
    <property type="match status" value="1"/>
</dbReference>
<dbReference type="SMART" id="SM00267">
    <property type="entry name" value="GGDEF"/>
    <property type="match status" value="1"/>
</dbReference>
<dbReference type="PROSITE" id="PS50887">
    <property type="entry name" value="GGDEF"/>
    <property type="match status" value="1"/>
</dbReference>
<dbReference type="InterPro" id="IPR052163">
    <property type="entry name" value="DGC-Regulatory_Protein"/>
</dbReference>
<keyword evidence="1" id="KW-0472">Membrane</keyword>
<evidence type="ECO:0000256" key="1">
    <source>
        <dbReference type="SAM" id="Phobius"/>
    </source>
</evidence>
<evidence type="ECO:0000313" key="3">
    <source>
        <dbReference type="EMBL" id="ENU33657.1"/>
    </source>
</evidence>
<feature type="transmembrane region" description="Helical" evidence="1">
    <location>
        <begin position="148"/>
        <end position="172"/>
    </location>
</feature>
<organism evidence="3 4">
    <name type="scientific">Acinetobacter parvus NIPH 1103</name>
    <dbReference type="NCBI Taxonomy" id="1217671"/>
    <lineage>
        <taxon>Bacteria</taxon>
        <taxon>Pseudomonadati</taxon>
        <taxon>Pseudomonadota</taxon>
        <taxon>Gammaproteobacteria</taxon>
        <taxon>Moraxellales</taxon>
        <taxon>Moraxellaceae</taxon>
        <taxon>Acinetobacter</taxon>
    </lineage>
</organism>
<dbReference type="Gene3D" id="3.30.70.270">
    <property type="match status" value="1"/>
</dbReference>
<comment type="caution">
    <text evidence="3">The sequence shown here is derived from an EMBL/GenBank/DDBJ whole genome shotgun (WGS) entry which is preliminary data.</text>
</comment>
<dbReference type="PANTHER" id="PTHR46663:SF2">
    <property type="entry name" value="GGDEF DOMAIN-CONTAINING PROTEIN"/>
    <property type="match status" value="1"/>
</dbReference>
<dbReference type="HOGENOM" id="CLU_039310_0_0_6"/>
<dbReference type="AlphaFoldDB" id="N8RHT5"/>
<evidence type="ECO:0000313" key="4">
    <source>
        <dbReference type="Proteomes" id="UP000018426"/>
    </source>
</evidence>
<feature type="transmembrane region" description="Helical" evidence="1">
    <location>
        <begin position="20"/>
        <end position="42"/>
    </location>
</feature>
<sequence length="407" mass="47011">MISNLYQSTSLHVLFRKSQFTIFAITFVICSFTFATISMFTMETYAKQNLQLLSQTVLERIQPAVVFQDKGAIDQILNDYTTEHAIRSIHVYDPQNQLLAESTKKIAHTTFLQGLLDKWFLHDPVRLMIVHHKKKVGELVLYGSSENILHFLITIIIGLAISMVFIVIALLWSVNLTYRQIMQAIKPLTHIAQLVSDQKAYNLRFPNNHIKEFQNLNTVFNELLEEIQVWHTHLQKENHQLSFQAYHDQLTGLPNRHYFYNKLLNIFENPQHRHNSALLFIDNNKFKAINDEYGHLAGDAVLKEMATRLGQSVRHEDFIARLGGDEFAIILHTIHHADHLQAIAEVLLGSCKEPLDFNGQLIHFGFSVGIAFSHFAENPEDLVMQADQAMYKAKNLNPHWFLYKPEI</sequence>
<evidence type="ECO:0000259" key="2">
    <source>
        <dbReference type="PROSITE" id="PS50887"/>
    </source>
</evidence>
<feature type="domain" description="GGDEF" evidence="2">
    <location>
        <begin position="274"/>
        <end position="406"/>
    </location>
</feature>
<dbReference type="PANTHER" id="PTHR46663">
    <property type="entry name" value="DIGUANYLATE CYCLASE DGCT-RELATED"/>
    <property type="match status" value="1"/>
</dbReference>
<protein>
    <recommendedName>
        <fullName evidence="2">GGDEF domain-containing protein</fullName>
    </recommendedName>
</protein>
<dbReference type="InterPro" id="IPR000160">
    <property type="entry name" value="GGDEF_dom"/>
</dbReference>
<dbReference type="SUPFAM" id="SSF55073">
    <property type="entry name" value="Nucleotide cyclase"/>
    <property type="match status" value="1"/>
</dbReference>
<keyword evidence="1" id="KW-0812">Transmembrane</keyword>
<dbReference type="NCBIfam" id="TIGR00254">
    <property type="entry name" value="GGDEF"/>
    <property type="match status" value="1"/>
</dbReference>
<dbReference type="InterPro" id="IPR033417">
    <property type="entry name" value="CHASE8"/>
</dbReference>
<dbReference type="Proteomes" id="UP000018426">
    <property type="component" value="Unassembled WGS sequence"/>
</dbReference>
<name>N8RHT5_9GAMM</name>
<dbReference type="PATRIC" id="fig|1217671.3.peg.1285"/>
<reference evidence="3 4" key="1">
    <citation type="submission" date="2013-02" db="EMBL/GenBank/DDBJ databases">
        <title>The Genome Sequence of Acinetobacter parvus NIPH 1103.</title>
        <authorList>
            <consortium name="The Broad Institute Genome Sequencing Platform"/>
            <consortium name="The Broad Institute Genome Sequencing Center for Infectious Disease"/>
            <person name="Cerqueira G."/>
            <person name="Feldgarden M."/>
            <person name="Courvalin P."/>
            <person name="Perichon B."/>
            <person name="Grillot-Courvalin C."/>
            <person name="Clermont D."/>
            <person name="Rocha E."/>
            <person name="Yoon E.-J."/>
            <person name="Nemec A."/>
            <person name="Walker B."/>
            <person name="Young S.K."/>
            <person name="Zeng Q."/>
            <person name="Gargeya S."/>
            <person name="Fitzgerald M."/>
            <person name="Haas B."/>
            <person name="Abouelleil A."/>
            <person name="Alvarado L."/>
            <person name="Arachchi H.M."/>
            <person name="Berlin A.M."/>
            <person name="Chapman S.B."/>
            <person name="Dewar J."/>
            <person name="Goldberg J."/>
            <person name="Griggs A."/>
            <person name="Gujja S."/>
            <person name="Hansen M."/>
            <person name="Howarth C."/>
            <person name="Imamovic A."/>
            <person name="Larimer J."/>
            <person name="McCowan C."/>
            <person name="Murphy C."/>
            <person name="Neiman D."/>
            <person name="Pearson M."/>
            <person name="Priest M."/>
            <person name="Roberts A."/>
            <person name="Saif S."/>
            <person name="Shea T."/>
            <person name="Sisk P."/>
            <person name="Sykes S."/>
            <person name="Wortman J."/>
            <person name="Nusbaum C."/>
            <person name="Birren B."/>
        </authorList>
    </citation>
    <scope>NUCLEOTIDE SEQUENCE [LARGE SCALE GENOMIC DNA]</scope>
    <source>
        <strain evidence="3 4">NIPH 1103</strain>
    </source>
</reference>
<gene>
    <name evidence="3" type="ORF">F989_01292</name>
</gene>
<dbReference type="EMBL" id="APOL01000023">
    <property type="protein sequence ID" value="ENU33657.1"/>
    <property type="molecule type" value="Genomic_DNA"/>
</dbReference>
<accession>N8RHT5</accession>
<dbReference type="Pfam" id="PF00990">
    <property type="entry name" value="GGDEF"/>
    <property type="match status" value="1"/>
</dbReference>